<feature type="region of interest" description="Disordered" evidence="2">
    <location>
        <begin position="1220"/>
        <end position="1240"/>
    </location>
</feature>
<dbReference type="EMBL" id="LVLB01000015">
    <property type="protein sequence ID" value="KYN96257.1"/>
    <property type="molecule type" value="Genomic_DNA"/>
</dbReference>
<dbReference type="GeneID" id="29778952"/>
<dbReference type="RefSeq" id="XP_018639723.1">
    <property type="nucleotide sequence ID" value="XM_018788351.1"/>
</dbReference>
<feature type="coiled-coil region" evidence="1">
    <location>
        <begin position="858"/>
        <end position="892"/>
    </location>
</feature>
<dbReference type="VEuPathDB" id="PlasmoDB:PGABG01_1465600"/>
<dbReference type="KEGG" id="pgab:PGSY75_1466900"/>
<keyword evidence="1" id="KW-0175">Coiled coil</keyword>
<gene>
    <name evidence="3" type="ORF">PGSY75_1466900</name>
</gene>
<feature type="region of interest" description="Disordered" evidence="2">
    <location>
        <begin position="1155"/>
        <end position="1176"/>
    </location>
</feature>
<name>A0A151LBJ5_9APIC</name>
<evidence type="ECO:0000313" key="3">
    <source>
        <dbReference type="EMBL" id="KYN96257.1"/>
    </source>
</evidence>
<dbReference type="Proteomes" id="UP000076004">
    <property type="component" value="Unassembled WGS sequence"/>
</dbReference>
<dbReference type="VEuPathDB" id="PlasmoDB:PGSY75_1466900"/>
<protein>
    <submittedName>
        <fullName evidence="3">Putative rhoptry protein</fullName>
    </submittedName>
</protein>
<feature type="compositionally biased region" description="Low complexity" evidence="2">
    <location>
        <begin position="1155"/>
        <end position="1174"/>
    </location>
</feature>
<feature type="coiled-coil region" evidence="1">
    <location>
        <begin position="303"/>
        <end position="471"/>
    </location>
</feature>
<organism evidence="3 4">
    <name type="scientific">Plasmodium gaboni</name>
    <dbReference type="NCBI Taxonomy" id="647221"/>
    <lineage>
        <taxon>Eukaryota</taxon>
        <taxon>Sar</taxon>
        <taxon>Alveolata</taxon>
        <taxon>Apicomplexa</taxon>
        <taxon>Aconoidasida</taxon>
        <taxon>Haemosporida</taxon>
        <taxon>Plasmodiidae</taxon>
        <taxon>Plasmodium</taxon>
        <taxon>Plasmodium (Laverania)</taxon>
    </lineage>
</organism>
<reference evidence="3 4" key="1">
    <citation type="journal article" date="2016" name="Nat. Commun.">
        <title>Genomes of cryptic chimpanzee Plasmodium species reveal key evolutionary events leading to human malaria.</title>
        <authorList>
            <person name="Sundararaman S.A."/>
            <person name="Plenderleith L.J."/>
            <person name="Liu W."/>
            <person name="Loy D.E."/>
            <person name="Learn G.H."/>
            <person name="Li Y."/>
            <person name="Shaw K.S."/>
            <person name="Ayouba A."/>
            <person name="Peeters M."/>
            <person name="Speede S."/>
            <person name="Shaw G.M."/>
            <person name="Bushman F.D."/>
            <person name="Brisson D."/>
            <person name="Rayner J.C."/>
            <person name="Sharp P.M."/>
            <person name="Hahn B.H."/>
        </authorList>
    </citation>
    <scope>NUCLEOTIDE SEQUENCE [LARGE SCALE GENOMIC DNA]</scope>
    <source>
        <strain evidence="3 4">SY75</strain>
    </source>
</reference>
<accession>A0A151LBJ5</accession>
<comment type="caution">
    <text evidence="3">The sequence shown here is derived from an EMBL/GenBank/DDBJ whole genome shotgun (WGS) entry which is preliminary data.</text>
</comment>
<feature type="compositionally biased region" description="Low complexity" evidence="2">
    <location>
        <begin position="1223"/>
        <end position="1234"/>
    </location>
</feature>
<evidence type="ECO:0000256" key="2">
    <source>
        <dbReference type="SAM" id="MobiDB-lite"/>
    </source>
</evidence>
<proteinExistence type="predicted"/>
<feature type="coiled-coil region" evidence="1">
    <location>
        <begin position="504"/>
        <end position="737"/>
    </location>
</feature>
<evidence type="ECO:0000313" key="4">
    <source>
        <dbReference type="Proteomes" id="UP000076004"/>
    </source>
</evidence>
<evidence type="ECO:0000256" key="1">
    <source>
        <dbReference type="SAM" id="Coils"/>
    </source>
</evidence>
<sequence>MGSQDKEHKYKSNVELEFSDNVSDDDINIDKENIWDTDINIIDDELNIIDNDDVLNQNNANNKNTDHQNDRTFNVQPKQTEWFDEEEIFDLPNNLEDITRKNNSIENNEINKCDYQNEYNEYNFVGQQNECDQQNESEHQNEFYQQNECDHQNEFYQQNISEQQEYIKIHVDNKNFHEFSDADILFNNLPTYQAVEQNNEHVPMCDISKRLDSQVNDQFNVNNEEQNKHLNILLQIKNILNINEDKDLIKYIEKLNNMNTNYIQNVSDDDYHRDNNFNLKECLLNEENEQKVNELKERELYYLDTIEKLKNEIKIKEENEENNVHKLENKIHEYEIQNEELKSEKEKLQSTINEYTHNFNNLNDHNKITNKECEELKNNCDVFKQKYEKLKEEQEIYIKKEEEYKSLLDELKNENNEWKEKNQKLHEENMKTSEELKKFEEIRKSEDVKKMEVLENKINDLLNINDDYKVKLNQSNDVLLQFEKKLNNTLNDNKKNEHIYSNKIQTLENTIILLEEEMNCIKKENQEIINNYNELENDYNLLLNKNKQLNEEYGNLKICKEQNEQNIQNLKSNIQINEQEYYLNNKKLQEQNLKIENLIIENNKNNKMLELLKSEKLKMESENDILKKDLANMEEDLKKLEKHSYDIYEIKNHLEEVVDKNKKLIEDVELEKNEKEHLKNQVKAYNIEMNNSYLVLKTYKMKCSFFLNIIKNYEENINILENKLKKYEYKNDKINDLTDNLYLYTMQNNKERYYDEKNHSNNSYIIKSCDSSKNKPFDDEEKEEEYDEEEKYAYNILLNNQSECLIKAQLLLKEELDKEIQKKDEILIKLQKLISTLKEKNLIINEKNYKIKKYQLINENLQDCIAGYQKDIQILKENIHNLEKQIQLKQIKNLVLPPKVHVHVSKLSSLENNIKNELKGIIGNSSNFLENTFKYINENPLKKNLQNKTFFSTSGEKKIQDDISKQGDLNKEEVSNCDSVVDVTGMAKNFLYNNMNILQNFKYDVKDNVVLKNDVLNANGQEYDGVKVNDQYVTVDNERENNMYNEKEHNLFDEKEHNVFDEKENKIYDEKENNIFEEKEKNVYDEEQSLYDNNDPYISINEEKGYIHSDNVSYEDNIKNVKIVSNEQSKNINISQNDKVSENKNIYFNLFFGKKSKNNNNNSNNNSNNLNGKNELLTSQSSTNSLVKTDCDIKNLFNKNMKNENKKAKEETTNFFMKNFFPTNENDTSNNNKQNNKKNTESVFPTTYQTSYHFDKQHEHMYDELKGDKNEKILKNENYCDNNMNTYNDLTYNSELYISEEDTNKYDANIEAQNVMDNSNNEEQIKKNITLKNSEQYPQPNLSDEDPPISDVWNDKIDLDNFELENV</sequence>